<dbReference type="PANTHER" id="PTHR46513">
    <property type="entry name" value="VITELLOGENIN RECEPTOR-LIKE PROTEIN-RELATED-RELATED"/>
    <property type="match status" value="1"/>
</dbReference>
<dbReference type="GO" id="GO:0060070">
    <property type="term" value="P:canonical Wnt signaling pathway"/>
    <property type="evidence" value="ECO:0007669"/>
    <property type="project" value="TreeGrafter"/>
</dbReference>
<keyword evidence="7" id="KW-0675">Receptor</keyword>
<dbReference type="PROSITE" id="PS51120">
    <property type="entry name" value="LDLRB"/>
    <property type="match status" value="1"/>
</dbReference>
<keyword evidence="8" id="KW-1185">Reference proteome</keyword>
<evidence type="ECO:0000256" key="6">
    <source>
        <dbReference type="PROSITE-ProRule" id="PRU00461"/>
    </source>
</evidence>
<evidence type="ECO:0000313" key="8">
    <source>
        <dbReference type="Proteomes" id="UP000192578"/>
    </source>
</evidence>
<name>A0A9X6RP45_HYPEX</name>
<sequence length="307" mass="33537">METPRERDANRGGFLVIAQGPSLWKLPGEDVGETRELSKISGEDNYAVAVDCVNHHLYWTNWQKGIRRSRYDGSDNHLVVSKGGIYYGLAVDFVAGNMFWVHDGAILVARMSNLEAGHKTIISDTKIDSWSALAVHPSRGSIYWSDSDRTISTASMDGSNRQVLVTGVWAHSLALDYEADDLYWADRNTGNIECISLNGGRKRIVSAQKSEGKYSGGISLLEERVYWTSWSNNIVNSITKSGSTMKQHSLPGGRSVDLTGIVFVPEQCPKLNNACAVSNGGCPFICLPLPGNNKKCICPEGNSSCTS</sequence>
<dbReference type="Gene3D" id="2.120.10.30">
    <property type="entry name" value="TolB, C-terminal domain"/>
    <property type="match status" value="1"/>
</dbReference>
<dbReference type="PANTHER" id="PTHR46513:SF13">
    <property type="entry name" value="EGF-LIKE DOMAIN-CONTAINING PROTEIN"/>
    <property type="match status" value="1"/>
</dbReference>
<keyword evidence="1" id="KW-0245">EGF-like domain</keyword>
<dbReference type="SMART" id="SM00135">
    <property type="entry name" value="LY"/>
    <property type="match status" value="5"/>
</dbReference>
<dbReference type="GO" id="GO:0017147">
    <property type="term" value="F:Wnt-protein binding"/>
    <property type="evidence" value="ECO:0007669"/>
    <property type="project" value="TreeGrafter"/>
</dbReference>
<dbReference type="InterPro" id="IPR050778">
    <property type="entry name" value="Cueball_EGF_LRP_Nidogen"/>
</dbReference>
<proteinExistence type="predicted"/>
<dbReference type="GO" id="GO:0042813">
    <property type="term" value="F:Wnt receptor activity"/>
    <property type="evidence" value="ECO:0007669"/>
    <property type="project" value="TreeGrafter"/>
</dbReference>
<accession>A0A9X6RP45</accession>
<dbReference type="OrthoDB" id="72419at2759"/>
<evidence type="ECO:0000256" key="2">
    <source>
        <dbReference type="ARBA" id="ARBA00022729"/>
    </source>
</evidence>
<dbReference type="AlphaFoldDB" id="A0A9X6RP45"/>
<keyword evidence="5" id="KW-0325">Glycoprotein</keyword>
<gene>
    <name evidence="7" type="ORF">BV898_19423</name>
</gene>
<dbReference type="Proteomes" id="UP000192578">
    <property type="component" value="Unassembled WGS sequence"/>
</dbReference>
<comment type="caution">
    <text evidence="7">The sequence shown here is derived from an EMBL/GenBank/DDBJ whole genome shotgun (WGS) entry which is preliminary data.</text>
</comment>
<keyword evidence="7" id="KW-0449">Lipoprotein</keyword>
<dbReference type="GO" id="GO:0005886">
    <property type="term" value="C:plasma membrane"/>
    <property type="evidence" value="ECO:0007669"/>
    <property type="project" value="TreeGrafter"/>
</dbReference>
<dbReference type="FunFam" id="2.120.10.30:FF:000241">
    <property type="entry name" value="Low-density lipoprotein receptor-related protein 6"/>
    <property type="match status" value="1"/>
</dbReference>
<evidence type="ECO:0000313" key="7">
    <source>
        <dbReference type="EMBL" id="OWA55038.1"/>
    </source>
</evidence>
<protein>
    <submittedName>
        <fullName evidence="7">Prolow-density lipoprotein receptor-related protein 1</fullName>
    </submittedName>
</protein>
<dbReference type="InterPro" id="IPR000033">
    <property type="entry name" value="LDLR_classB_rpt"/>
</dbReference>
<evidence type="ECO:0000256" key="4">
    <source>
        <dbReference type="ARBA" id="ARBA00023157"/>
    </source>
</evidence>
<dbReference type="InterPro" id="IPR011042">
    <property type="entry name" value="6-blade_b-propeller_TolB-like"/>
</dbReference>
<keyword evidence="3" id="KW-0677">Repeat</keyword>
<feature type="repeat" description="LDL-receptor class B" evidence="6">
    <location>
        <begin position="140"/>
        <end position="181"/>
    </location>
</feature>
<reference evidence="8" key="1">
    <citation type="submission" date="2017-01" db="EMBL/GenBank/DDBJ databases">
        <title>Comparative genomics of anhydrobiosis in the tardigrade Hypsibius dujardini.</title>
        <authorList>
            <person name="Yoshida Y."/>
            <person name="Koutsovoulos G."/>
            <person name="Laetsch D."/>
            <person name="Stevens L."/>
            <person name="Kumar S."/>
            <person name="Horikawa D."/>
            <person name="Ishino K."/>
            <person name="Komine S."/>
            <person name="Tomita M."/>
            <person name="Blaxter M."/>
            <person name="Arakawa K."/>
        </authorList>
    </citation>
    <scope>NUCLEOTIDE SEQUENCE [LARGE SCALE GENOMIC DNA]</scope>
    <source>
        <strain evidence="8">Z151</strain>
    </source>
</reference>
<organism evidence="7 8">
    <name type="scientific">Hypsibius exemplaris</name>
    <name type="common">Freshwater tardigrade</name>
    <dbReference type="NCBI Taxonomy" id="2072580"/>
    <lineage>
        <taxon>Eukaryota</taxon>
        <taxon>Metazoa</taxon>
        <taxon>Ecdysozoa</taxon>
        <taxon>Tardigrada</taxon>
        <taxon>Eutardigrada</taxon>
        <taxon>Parachela</taxon>
        <taxon>Hypsibioidea</taxon>
        <taxon>Hypsibiidae</taxon>
        <taxon>Hypsibius</taxon>
    </lineage>
</organism>
<keyword evidence="2" id="KW-0732">Signal</keyword>
<keyword evidence="4" id="KW-1015">Disulfide bond</keyword>
<evidence type="ECO:0000256" key="1">
    <source>
        <dbReference type="ARBA" id="ARBA00022536"/>
    </source>
</evidence>
<dbReference type="EMBL" id="MTYJ01000516">
    <property type="protein sequence ID" value="OWA55038.1"/>
    <property type="molecule type" value="Genomic_DNA"/>
</dbReference>
<dbReference type="SUPFAM" id="SSF63825">
    <property type="entry name" value="YWTD domain"/>
    <property type="match status" value="1"/>
</dbReference>
<evidence type="ECO:0000256" key="5">
    <source>
        <dbReference type="ARBA" id="ARBA00023180"/>
    </source>
</evidence>
<evidence type="ECO:0000256" key="3">
    <source>
        <dbReference type="ARBA" id="ARBA00022737"/>
    </source>
</evidence>